<protein>
    <recommendedName>
        <fullName evidence="1">Antitoxin FitA-like ribbon-helix-helix domain-containing protein</fullName>
    </recommendedName>
</protein>
<feature type="domain" description="Antitoxin FitA-like ribbon-helix-helix" evidence="1">
    <location>
        <begin position="15"/>
        <end position="53"/>
    </location>
</feature>
<evidence type="ECO:0000259" key="1">
    <source>
        <dbReference type="Pfam" id="PF22513"/>
    </source>
</evidence>
<dbReference type="AlphaFoldDB" id="A0A9X2KLX6"/>
<dbReference type="Proteomes" id="UP001139451">
    <property type="component" value="Unassembled WGS sequence"/>
</dbReference>
<dbReference type="EMBL" id="JAMLDX010000009">
    <property type="protein sequence ID" value="MCP3731290.1"/>
    <property type="molecule type" value="Genomic_DNA"/>
</dbReference>
<gene>
    <name evidence="2" type="ORF">M9978_12715</name>
</gene>
<sequence>MQSMINMRGKEAGMASMTIRNIDDALKSRLRVQAARHGRSMEDEARDILRAALSAGSGRTTHIVDRIRARVASVGGVDLAEVPREPMREPVDFS</sequence>
<dbReference type="RefSeq" id="WP_254293981.1">
    <property type="nucleotide sequence ID" value="NZ_JAMLDX010000009.1"/>
</dbReference>
<proteinExistence type="predicted"/>
<organism evidence="2 3">
    <name type="scientific">Sphingomonas tagetis</name>
    <dbReference type="NCBI Taxonomy" id="2949092"/>
    <lineage>
        <taxon>Bacteria</taxon>
        <taxon>Pseudomonadati</taxon>
        <taxon>Pseudomonadota</taxon>
        <taxon>Alphaproteobacteria</taxon>
        <taxon>Sphingomonadales</taxon>
        <taxon>Sphingomonadaceae</taxon>
        <taxon>Sphingomonas</taxon>
    </lineage>
</organism>
<dbReference type="InterPro" id="IPR053853">
    <property type="entry name" value="FitA-like_RHH"/>
</dbReference>
<dbReference type="Pfam" id="PF22513">
    <property type="entry name" value="FitA-like_RHH"/>
    <property type="match status" value="1"/>
</dbReference>
<dbReference type="InterPro" id="IPR010985">
    <property type="entry name" value="Ribbon_hlx_hlx"/>
</dbReference>
<name>A0A9X2KLX6_9SPHN</name>
<evidence type="ECO:0000313" key="3">
    <source>
        <dbReference type="Proteomes" id="UP001139451"/>
    </source>
</evidence>
<dbReference type="SUPFAM" id="SSF47598">
    <property type="entry name" value="Ribbon-helix-helix"/>
    <property type="match status" value="1"/>
</dbReference>
<dbReference type="InterPro" id="IPR013321">
    <property type="entry name" value="Arc_rbn_hlx_hlx"/>
</dbReference>
<accession>A0A9X2KLX6</accession>
<dbReference type="Gene3D" id="1.10.1220.10">
    <property type="entry name" value="Met repressor-like"/>
    <property type="match status" value="1"/>
</dbReference>
<keyword evidence="3" id="KW-1185">Reference proteome</keyword>
<dbReference type="GO" id="GO:0006355">
    <property type="term" value="P:regulation of DNA-templated transcription"/>
    <property type="evidence" value="ECO:0007669"/>
    <property type="project" value="InterPro"/>
</dbReference>
<reference evidence="2" key="1">
    <citation type="submission" date="2022-05" db="EMBL/GenBank/DDBJ databases">
        <title>Sphingomonas sp. strain MG17 Genome sequencing and assembly.</title>
        <authorList>
            <person name="Kim I."/>
        </authorList>
    </citation>
    <scope>NUCLEOTIDE SEQUENCE</scope>
    <source>
        <strain evidence="2">MG17</strain>
    </source>
</reference>
<comment type="caution">
    <text evidence="2">The sequence shown here is derived from an EMBL/GenBank/DDBJ whole genome shotgun (WGS) entry which is preliminary data.</text>
</comment>
<evidence type="ECO:0000313" key="2">
    <source>
        <dbReference type="EMBL" id="MCP3731290.1"/>
    </source>
</evidence>